<feature type="domain" description="Methylguanine DNA methyltransferase ribonuclease-like" evidence="10">
    <location>
        <begin position="2"/>
        <end position="66"/>
    </location>
</feature>
<evidence type="ECO:0000259" key="10">
    <source>
        <dbReference type="Pfam" id="PF02870"/>
    </source>
</evidence>
<dbReference type="GO" id="GO:0032259">
    <property type="term" value="P:methylation"/>
    <property type="evidence" value="ECO:0007669"/>
    <property type="project" value="UniProtKB-KW"/>
</dbReference>
<dbReference type="SUPFAM" id="SSF46767">
    <property type="entry name" value="Methylated DNA-protein cysteine methyltransferase, C-terminal domain"/>
    <property type="match status" value="1"/>
</dbReference>
<dbReference type="InterPro" id="IPR023546">
    <property type="entry name" value="MGMT"/>
</dbReference>
<evidence type="ECO:0000256" key="8">
    <source>
        <dbReference type="HAMAP-Rule" id="MF_00772"/>
    </source>
</evidence>
<dbReference type="GO" id="GO:0005737">
    <property type="term" value="C:cytoplasm"/>
    <property type="evidence" value="ECO:0007669"/>
    <property type="project" value="UniProtKB-SubCell"/>
</dbReference>
<comment type="catalytic activity">
    <reaction evidence="7 8">
        <text>a 6-O-methyl-2'-deoxyguanosine in DNA + L-cysteinyl-[protein] = S-methyl-L-cysteinyl-[protein] + a 2'-deoxyguanosine in DNA</text>
        <dbReference type="Rhea" id="RHEA:24000"/>
        <dbReference type="Rhea" id="RHEA-COMP:10131"/>
        <dbReference type="Rhea" id="RHEA-COMP:10132"/>
        <dbReference type="Rhea" id="RHEA-COMP:11367"/>
        <dbReference type="Rhea" id="RHEA-COMP:11368"/>
        <dbReference type="ChEBI" id="CHEBI:29950"/>
        <dbReference type="ChEBI" id="CHEBI:82612"/>
        <dbReference type="ChEBI" id="CHEBI:85445"/>
        <dbReference type="ChEBI" id="CHEBI:85448"/>
        <dbReference type="EC" id="2.1.1.63"/>
    </reaction>
</comment>
<dbReference type="InterPro" id="IPR014048">
    <property type="entry name" value="MethylDNA_cys_MeTrfase_DNA-bd"/>
</dbReference>
<dbReference type="InterPro" id="IPR036388">
    <property type="entry name" value="WH-like_DNA-bd_sf"/>
</dbReference>
<evidence type="ECO:0000256" key="5">
    <source>
        <dbReference type="ARBA" id="ARBA00022763"/>
    </source>
</evidence>
<dbReference type="InterPro" id="IPR036217">
    <property type="entry name" value="MethylDNA_cys_MeTrfase_DNAb"/>
</dbReference>
<dbReference type="NCBIfam" id="TIGR00589">
    <property type="entry name" value="ogt"/>
    <property type="match status" value="1"/>
</dbReference>
<evidence type="ECO:0000313" key="12">
    <source>
        <dbReference type="Proteomes" id="UP000247586"/>
    </source>
</evidence>
<evidence type="ECO:0000256" key="4">
    <source>
        <dbReference type="ARBA" id="ARBA00022679"/>
    </source>
</evidence>
<comment type="function">
    <text evidence="8">Involved in the cellular defense against the biological effects of O6-methylguanine (O6-MeG) and O4-methylthymine (O4-MeT) in DNA. Repairs the methylated nucleobase in DNA by stoichiometrically transferring the methyl group to a cysteine residue in the enzyme. This is a suicide reaction: the enzyme is irreversibly inactivated.</text>
</comment>
<evidence type="ECO:0000313" key="11">
    <source>
        <dbReference type="EMBL" id="AWS00091.1"/>
    </source>
</evidence>
<comment type="miscellaneous">
    <text evidence="8">This enzyme catalyzes only one turnover and therefore is not strictly catalytic. According to one definition, an enzyme is a biocatalyst that acts repeatedly and over many reaction cycles.</text>
</comment>
<dbReference type="PROSITE" id="PS00374">
    <property type="entry name" value="MGMT"/>
    <property type="match status" value="1"/>
</dbReference>
<keyword evidence="6 8" id="KW-0234">DNA repair</keyword>
<dbReference type="AlphaFoldDB" id="A0A2U9IVJ1"/>
<dbReference type="Pfam" id="PF02870">
    <property type="entry name" value="Methyltransf_1N"/>
    <property type="match status" value="1"/>
</dbReference>
<dbReference type="InterPro" id="IPR001497">
    <property type="entry name" value="MethylDNA_cys_MeTrfase_AS"/>
</dbReference>
<comment type="subcellular location">
    <subcellularLocation>
        <location evidence="8">Cytoplasm</location>
    </subcellularLocation>
</comment>
<evidence type="ECO:0000256" key="2">
    <source>
        <dbReference type="ARBA" id="ARBA00022490"/>
    </source>
</evidence>
<dbReference type="PANTHER" id="PTHR10815:SF13">
    <property type="entry name" value="METHYLATED-DNA--PROTEIN-CYSTEINE METHYLTRANSFERASE"/>
    <property type="match status" value="1"/>
</dbReference>
<dbReference type="RefSeq" id="WP_110369520.1">
    <property type="nucleotide sequence ID" value="NZ_CP029287.2"/>
</dbReference>
<evidence type="ECO:0000256" key="6">
    <source>
        <dbReference type="ARBA" id="ARBA00023204"/>
    </source>
</evidence>
<dbReference type="EMBL" id="CP029287">
    <property type="protein sequence ID" value="AWS00091.1"/>
    <property type="molecule type" value="Genomic_DNA"/>
</dbReference>
<dbReference type="STRING" id="1293036.GCA_001315825_03116"/>
<dbReference type="EC" id="2.1.1.63" evidence="8"/>
<keyword evidence="2 8" id="KW-0963">Cytoplasm</keyword>
<dbReference type="Gene3D" id="1.10.10.10">
    <property type="entry name" value="Winged helix-like DNA-binding domain superfamily/Winged helix DNA-binding domain"/>
    <property type="match status" value="1"/>
</dbReference>
<dbReference type="Gene3D" id="3.30.160.70">
    <property type="entry name" value="Methylated DNA-protein cysteine methyltransferase domain"/>
    <property type="match status" value="1"/>
</dbReference>
<dbReference type="InterPro" id="IPR008332">
    <property type="entry name" value="MethylG_MeTrfase_N"/>
</dbReference>
<dbReference type="GeneID" id="36835838"/>
<feature type="active site" description="Nucleophile; methyl group acceptor" evidence="8">
    <location>
        <position position="120"/>
    </location>
</feature>
<accession>A0A2U9IVJ1</accession>
<comment type="catalytic activity">
    <reaction evidence="1 8">
        <text>a 4-O-methyl-thymidine in DNA + L-cysteinyl-[protein] = a thymidine in DNA + S-methyl-L-cysteinyl-[protein]</text>
        <dbReference type="Rhea" id="RHEA:53428"/>
        <dbReference type="Rhea" id="RHEA-COMP:10131"/>
        <dbReference type="Rhea" id="RHEA-COMP:10132"/>
        <dbReference type="Rhea" id="RHEA-COMP:13555"/>
        <dbReference type="Rhea" id="RHEA-COMP:13556"/>
        <dbReference type="ChEBI" id="CHEBI:29950"/>
        <dbReference type="ChEBI" id="CHEBI:82612"/>
        <dbReference type="ChEBI" id="CHEBI:137386"/>
        <dbReference type="ChEBI" id="CHEBI:137387"/>
        <dbReference type="EC" id="2.1.1.63"/>
    </reaction>
</comment>
<dbReference type="HAMAP" id="MF_00772">
    <property type="entry name" value="OGT"/>
    <property type="match status" value="1"/>
</dbReference>
<sequence length="154" mass="17436">MIKYGLFMSPLGPISVASENDEIVMLDFCKCVETTLVDNNSFRILFDRLRNYFEGKKVEFDDIPVKMPQNHFRARVFKEVRKVKWGQLVRYKDIADSLGTSPRAVGMALSKNSVLIIIPCHRVVAENGLGGYSRGIGLKKKLLILEGHNFTESV</sequence>
<dbReference type="PANTHER" id="PTHR10815">
    <property type="entry name" value="METHYLATED-DNA--PROTEIN-CYSTEINE METHYLTRANSFERASE"/>
    <property type="match status" value="1"/>
</dbReference>
<protein>
    <recommendedName>
        <fullName evidence="8">Methylated-DNA--protein-cysteine methyltransferase</fullName>
        <ecNumber evidence="8">2.1.1.63</ecNumber>
    </recommendedName>
    <alternativeName>
        <fullName evidence="8">6-O-methylguanine-DNA methyltransferase</fullName>
        <shortName evidence="8">MGMT</shortName>
    </alternativeName>
    <alternativeName>
        <fullName evidence="8">O-6-methylguanine-DNA-alkyltransferase</fullName>
    </alternativeName>
</protein>
<dbReference type="OrthoDB" id="372118at2157"/>
<feature type="domain" description="Methylated-DNA-[protein]-cysteine S-methyltransferase DNA binding" evidence="9">
    <location>
        <begin position="72"/>
        <end position="147"/>
    </location>
</feature>
<dbReference type="GO" id="GO:0006307">
    <property type="term" value="P:DNA alkylation repair"/>
    <property type="evidence" value="ECO:0007669"/>
    <property type="project" value="UniProtKB-UniRule"/>
</dbReference>
<keyword evidence="5 8" id="KW-0227">DNA damage</keyword>
<evidence type="ECO:0000256" key="7">
    <source>
        <dbReference type="ARBA" id="ARBA00049348"/>
    </source>
</evidence>
<comment type="similarity">
    <text evidence="8">Belongs to the MGMT family.</text>
</comment>
<evidence type="ECO:0000256" key="3">
    <source>
        <dbReference type="ARBA" id="ARBA00022603"/>
    </source>
</evidence>
<keyword evidence="12" id="KW-1185">Reference proteome</keyword>
<dbReference type="KEGG" id="mhk:DFR87_10810"/>
<evidence type="ECO:0000259" key="9">
    <source>
        <dbReference type="Pfam" id="PF01035"/>
    </source>
</evidence>
<dbReference type="GO" id="GO:0003908">
    <property type="term" value="F:methylated-DNA-[protein]-cysteine S-methyltransferase activity"/>
    <property type="evidence" value="ECO:0007669"/>
    <property type="project" value="UniProtKB-UniRule"/>
</dbReference>
<reference evidence="11" key="1">
    <citation type="submission" date="2018-05" db="EMBL/GenBank/DDBJ databases">
        <title>Complete Genome Sequences of Extremely Thermoacidophilic, Metal-Mobilizing Type-Strain Members of the Archaeal Family Sulfolobaceae: Acidianus brierleyi DSM-1651T, Acidianus sulfidivorans DSM-18786T, Metallosphaera hakonensis DSM-7519T, and Metallosphaera prunae DSM-10039T.</title>
        <authorList>
            <person name="Counts J.A."/>
            <person name="Kelly R.M."/>
        </authorList>
    </citation>
    <scope>NUCLEOTIDE SEQUENCE [LARGE SCALE GENOMIC DNA]</scope>
    <source>
        <strain evidence="11">HO1-1</strain>
    </source>
</reference>
<dbReference type="Proteomes" id="UP000247586">
    <property type="component" value="Chromosome"/>
</dbReference>
<dbReference type="CDD" id="cd06445">
    <property type="entry name" value="ATase"/>
    <property type="match status" value="1"/>
</dbReference>
<organism evidence="11 12">
    <name type="scientific">Metallosphaera hakonensis JCM 8857 = DSM 7519</name>
    <dbReference type="NCBI Taxonomy" id="1293036"/>
    <lineage>
        <taxon>Archaea</taxon>
        <taxon>Thermoproteota</taxon>
        <taxon>Thermoprotei</taxon>
        <taxon>Sulfolobales</taxon>
        <taxon>Sulfolobaceae</taxon>
        <taxon>Metallosphaera</taxon>
    </lineage>
</organism>
<name>A0A2U9IVJ1_9CREN</name>
<keyword evidence="3 8" id="KW-0489">Methyltransferase</keyword>
<keyword evidence="4 8" id="KW-0808">Transferase</keyword>
<proteinExistence type="inferred from homology"/>
<evidence type="ECO:0000256" key="1">
    <source>
        <dbReference type="ARBA" id="ARBA00001286"/>
    </source>
</evidence>
<dbReference type="Pfam" id="PF01035">
    <property type="entry name" value="DNA_binding_1"/>
    <property type="match status" value="1"/>
</dbReference>
<gene>
    <name evidence="8" type="primary">ogt</name>
    <name evidence="11" type="ORF">DFR87_10810</name>
</gene>